<gene>
    <name evidence="2" type="ORF">Abiwalacus_20710</name>
</gene>
<feature type="compositionally biased region" description="Basic and acidic residues" evidence="1">
    <location>
        <begin position="45"/>
        <end position="103"/>
    </location>
</feature>
<organism evidence="2 3">
    <name type="scientific">Akkermansia biwaensis</name>
    <dbReference type="NCBI Taxonomy" id="2946555"/>
    <lineage>
        <taxon>Bacteria</taxon>
        <taxon>Pseudomonadati</taxon>
        <taxon>Verrucomicrobiota</taxon>
        <taxon>Verrucomicrobiia</taxon>
        <taxon>Verrucomicrobiales</taxon>
        <taxon>Akkermansiaceae</taxon>
        <taxon>Akkermansia</taxon>
    </lineage>
</organism>
<dbReference type="EMBL" id="AP025943">
    <property type="protein sequence ID" value="BDL44497.1"/>
    <property type="molecule type" value="Genomic_DNA"/>
</dbReference>
<feature type="region of interest" description="Disordered" evidence="1">
    <location>
        <begin position="460"/>
        <end position="552"/>
    </location>
</feature>
<evidence type="ECO:0000313" key="2">
    <source>
        <dbReference type="EMBL" id="BDL44497.1"/>
    </source>
</evidence>
<name>A0ABM7ZIJ9_9BACT</name>
<accession>A0ABM7ZIJ9</accession>
<keyword evidence="3" id="KW-1185">Reference proteome</keyword>
<dbReference type="Proteomes" id="UP001062263">
    <property type="component" value="Chromosome"/>
</dbReference>
<feature type="region of interest" description="Disordered" evidence="1">
    <location>
        <begin position="32"/>
        <end position="113"/>
    </location>
</feature>
<evidence type="ECO:0000313" key="3">
    <source>
        <dbReference type="Proteomes" id="UP001062263"/>
    </source>
</evidence>
<protein>
    <submittedName>
        <fullName evidence="2">Uncharacterized protein</fullName>
    </submittedName>
</protein>
<sequence>MTEETPSTDSKQQLPDLSGLADFQFGPAWARAGARKEYSGSSPAYRDRDRQGDRRPRRDNRDDRRPRGERRFDGQGEKRFNRDDRSRGPFRGHRDGDRYERPARAPQAEPAEGLRVELRPVDSGLAALSQEVQKHRRTISLMDLAKVVMGAFDRYDLVFMKQENGPDLYHCKHGDGACFISRQEAVKHLWNAEWLPRYYESVEQEVEAPKGDFKAIAKCSLNNELIGPVNWHGYQSALMNLHRTKFSDMPFEVFRSKIVTDKNEETVEAWQASVSKRTAWKPLREGAPETLLETPASVEQDFDANHFEECYDVTDKVFVNGAVKKTHLSPGLWAHLIQLSSTTRRHPSMLIPNLCHGLARHHMPIFKWQGNHYTGPARPKAMTENTILSDSLMSIVNWAKEHPGKGVDVMLRELSPIPDHEGVTEEETARAKEKQQLLVRDLLWLCEQGYILVFSNNTVSQPKTAPAPAQSQPKKEAKPAKGRNKAAAAVKEGASQPSPQEEEAVQPSDTPASGQESAADASAAKAEEAVTISLETEEAPAEKTPEAVPVEA</sequence>
<proteinExistence type="predicted"/>
<reference evidence="2" key="1">
    <citation type="submission" date="2022-06" db="EMBL/GenBank/DDBJ databases">
        <title>Akkermansia biwalacus sp. nov., an anaerobic mucin-degrading bacterium isolated from human intestine.</title>
        <authorList>
            <person name="Kobayashi Y."/>
            <person name="Inoue S."/>
            <person name="Kawahara T."/>
            <person name="Kohda N."/>
        </authorList>
    </citation>
    <scope>NUCLEOTIDE SEQUENCE</scope>
    <source>
        <strain evidence="2">WON2089</strain>
    </source>
</reference>
<feature type="compositionally biased region" description="Low complexity" evidence="1">
    <location>
        <begin position="512"/>
        <end position="524"/>
    </location>
</feature>
<evidence type="ECO:0000256" key="1">
    <source>
        <dbReference type="SAM" id="MobiDB-lite"/>
    </source>
</evidence>
<dbReference type="RefSeq" id="WP_215436316.1">
    <property type="nucleotide sequence ID" value="NZ_AP025943.1"/>
</dbReference>